<proteinExistence type="predicted"/>
<dbReference type="PROSITE" id="PS51257">
    <property type="entry name" value="PROKAR_LIPOPROTEIN"/>
    <property type="match status" value="1"/>
</dbReference>
<feature type="compositionally biased region" description="Gly residues" evidence="1">
    <location>
        <begin position="41"/>
        <end position="50"/>
    </location>
</feature>
<evidence type="ECO:0000313" key="3">
    <source>
        <dbReference type="EMBL" id="MDJ1131737.1"/>
    </source>
</evidence>
<evidence type="ECO:0000313" key="4">
    <source>
        <dbReference type="Proteomes" id="UP001214441"/>
    </source>
</evidence>
<feature type="compositionally biased region" description="Basic and acidic residues" evidence="1">
    <location>
        <begin position="29"/>
        <end position="39"/>
    </location>
</feature>
<comment type="caution">
    <text evidence="3">The sequence shown here is derived from an EMBL/GenBank/DDBJ whole genome shotgun (WGS) entry which is preliminary data.</text>
</comment>
<feature type="signal peptide" evidence="2">
    <location>
        <begin position="1"/>
        <end position="24"/>
    </location>
</feature>
<accession>A0ABT6ZRN9</accession>
<dbReference type="EMBL" id="JANCPR020000005">
    <property type="protein sequence ID" value="MDJ1131737.1"/>
    <property type="molecule type" value="Genomic_DNA"/>
</dbReference>
<dbReference type="RefSeq" id="WP_274042935.1">
    <property type="nucleotide sequence ID" value="NZ_JANCPR020000005.1"/>
</dbReference>
<dbReference type="Proteomes" id="UP001214441">
    <property type="component" value="Unassembled WGS sequence"/>
</dbReference>
<evidence type="ECO:0000256" key="1">
    <source>
        <dbReference type="SAM" id="MobiDB-lite"/>
    </source>
</evidence>
<protein>
    <recommendedName>
        <fullName evidence="5">Lipoprotein</fullName>
    </recommendedName>
</protein>
<feature type="compositionally biased region" description="Basic and acidic residues" evidence="1">
    <location>
        <begin position="87"/>
        <end position="102"/>
    </location>
</feature>
<reference evidence="3 4" key="1">
    <citation type="submission" date="2023-05" db="EMBL/GenBank/DDBJ databases">
        <title>Streptantibioticus silvisoli sp. nov., acidotolerant actinomycetes 1 from pine litter.</title>
        <authorList>
            <person name="Swiecimska M."/>
            <person name="Golinska P."/>
            <person name="Sangal V."/>
            <person name="Wachnowicz B."/>
            <person name="Goodfellow M."/>
        </authorList>
    </citation>
    <scope>NUCLEOTIDE SEQUENCE [LARGE SCALE GENOMIC DNA]</scope>
    <source>
        <strain evidence="3 4">DSM 42109</strain>
    </source>
</reference>
<gene>
    <name evidence="3" type="ORF">NMN56_007150</name>
</gene>
<sequence length="207" mass="21916">MTRNSRRWSRALPVAAGAVVLAVALTGCDGKKGGDHKSDAGSGGSGGSGGTDEKKTSFQLGEASPTQTNDGAKAKGKWTVTPTKAETGTEKELAASGLDREDEKPEVPVFVWSTLRHQGGDPMTVRDMKTDINVKTDGGKRVGELIVLMGDAKWRDDCPAVDAEKKLKKGDVEKVCTVYLVPKGQKAAAVELSQGFHSPPLEWPVKN</sequence>
<name>A0ABT6ZRN9_9ACTN</name>
<feature type="region of interest" description="Disordered" evidence="1">
    <location>
        <begin position="28"/>
        <end position="102"/>
    </location>
</feature>
<keyword evidence="4" id="KW-1185">Reference proteome</keyword>
<evidence type="ECO:0000256" key="2">
    <source>
        <dbReference type="SAM" id="SignalP"/>
    </source>
</evidence>
<feature type="chain" id="PRO_5046155474" description="Lipoprotein" evidence="2">
    <location>
        <begin position="25"/>
        <end position="207"/>
    </location>
</feature>
<evidence type="ECO:0008006" key="5">
    <source>
        <dbReference type="Google" id="ProtNLM"/>
    </source>
</evidence>
<organism evidence="3 4">
    <name type="scientific">Streptomyces iconiensis</name>
    <dbReference type="NCBI Taxonomy" id="1384038"/>
    <lineage>
        <taxon>Bacteria</taxon>
        <taxon>Bacillati</taxon>
        <taxon>Actinomycetota</taxon>
        <taxon>Actinomycetes</taxon>
        <taxon>Kitasatosporales</taxon>
        <taxon>Streptomycetaceae</taxon>
        <taxon>Streptomyces</taxon>
    </lineage>
</organism>
<keyword evidence="2" id="KW-0732">Signal</keyword>